<dbReference type="EMBL" id="JGVR01000020">
    <property type="protein sequence ID" value="KEZ17757.1"/>
    <property type="molecule type" value="Genomic_DNA"/>
</dbReference>
<name>A0A084EIG5_SPHYA</name>
<feature type="domain" description="ER-bound oxygenase mpaB/mpaB'/Rubber oxygenase catalytic" evidence="2">
    <location>
        <begin position="44"/>
        <end position="269"/>
    </location>
</feature>
<accession>A0A084EIG5</accession>
<dbReference type="RefSeq" id="WP_051886848.1">
    <property type="nucleotide sequence ID" value="NZ_JGVR01000020.1"/>
</dbReference>
<dbReference type="Proteomes" id="UP000028534">
    <property type="component" value="Unassembled WGS sequence"/>
</dbReference>
<proteinExistence type="predicted"/>
<dbReference type="PANTHER" id="PTHR36151">
    <property type="entry name" value="BLR2777 PROTEIN"/>
    <property type="match status" value="1"/>
</dbReference>
<dbReference type="PANTHER" id="PTHR36151:SF3">
    <property type="entry name" value="ER-BOUND OXYGENASE MPAB_MPAB'_RUBBER OXYGENASE CATALYTIC DOMAIN-CONTAINING PROTEIN"/>
    <property type="match status" value="1"/>
</dbReference>
<dbReference type="eggNOG" id="COG3662">
    <property type="taxonomic scope" value="Bacteria"/>
</dbReference>
<evidence type="ECO:0000256" key="1">
    <source>
        <dbReference type="SAM" id="MobiDB-lite"/>
    </source>
</evidence>
<evidence type="ECO:0000313" key="3">
    <source>
        <dbReference type="EMBL" id="KEZ17757.1"/>
    </source>
</evidence>
<comment type="caution">
    <text evidence="3">The sequence shown here is derived from an EMBL/GenBank/DDBJ whole genome shotgun (WGS) entry which is preliminary data.</text>
</comment>
<sequence length="302" mass="33408">MSAATIQDHGASGDRPSPGHGLPRIDYRGPAGAPALYSPDSVAWHIFKNPVALFVGGITAVLLELGEPRVRSGVWDHSIFPTQPLRRLQRTGYVTHASVYAPADVAERVIRAVNRMHDKVEGTTPDGQSYRANDPMLLDWVQCTVGFGFMEAYSAYCRPLSMEEKDHSYREAEPVATLFQAHGAPRSVADQQRQFAAMAPLLEPHPIIGNFLDIMAKTPGVPAPLRPFQAMMIRAAVALLPNWARAQLELDGPQWRLRRWDGLIVRRLGALFERLPIPKTPPVEASLRLGLPANFLYRGRKG</sequence>
<dbReference type="AlphaFoldDB" id="A0A084EIG5"/>
<dbReference type="InterPro" id="IPR018713">
    <property type="entry name" value="MPAB/Lcp_cat_dom"/>
</dbReference>
<reference evidence="3 4" key="1">
    <citation type="submission" date="2014-03" db="EMBL/GenBank/DDBJ databases">
        <title>Genome sequence of Sphingobium yanoikuyae B1.</title>
        <authorList>
            <person name="Gan H.M."/>
            <person name="Gan H.Y."/>
            <person name="Savka M.A."/>
        </authorList>
    </citation>
    <scope>NUCLEOTIDE SEQUENCE [LARGE SCALE GENOMIC DNA]</scope>
    <source>
        <strain evidence="3 4">B1</strain>
    </source>
</reference>
<organism evidence="3 4">
    <name type="scientific">Sphingobium yanoikuyae</name>
    <name type="common">Sphingomonas yanoikuyae</name>
    <dbReference type="NCBI Taxonomy" id="13690"/>
    <lineage>
        <taxon>Bacteria</taxon>
        <taxon>Pseudomonadati</taxon>
        <taxon>Pseudomonadota</taxon>
        <taxon>Alphaproteobacteria</taxon>
        <taxon>Sphingomonadales</taxon>
        <taxon>Sphingomonadaceae</taxon>
        <taxon>Sphingobium</taxon>
    </lineage>
</organism>
<evidence type="ECO:0000313" key="4">
    <source>
        <dbReference type="Proteomes" id="UP000028534"/>
    </source>
</evidence>
<dbReference type="Pfam" id="PF09995">
    <property type="entry name" value="MPAB_Lcp_cat"/>
    <property type="match status" value="1"/>
</dbReference>
<protein>
    <recommendedName>
        <fullName evidence="2">ER-bound oxygenase mpaB/mpaB'/Rubber oxygenase catalytic domain-containing protein</fullName>
    </recommendedName>
</protein>
<feature type="region of interest" description="Disordered" evidence="1">
    <location>
        <begin position="1"/>
        <end position="25"/>
    </location>
</feature>
<gene>
    <name evidence="3" type="ORF">CP98_03241</name>
</gene>
<evidence type="ECO:0000259" key="2">
    <source>
        <dbReference type="Pfam" id="PF09995"/>
    </source>
</evidence>
<dbReference type="GO" id="GO:0016491">
    <property type="term" value="F:oxidoreductase activity"/>
    <property type="evidence" value="ECO:0007669"/>
    <property type="project" value="InterPro"/>
</dbReference>
<dbReference type="PATRIC" id="fig|13690.10.peg.3321"/>